<evidence type="ECO:0000313" key="4">
    <source>
        <dbReference type="Proteomes" id="UP000032234"/>
    </source>
</evidence>
<dbReference type="SUPFAM" id="SSF69318">
    <property type="entry name" value="Integrin alpha N-terminal domain"/>
    <property type="match status" value="1"/>
</dbReference>
<dbReference type="InterPro" id="IPR013517">
    <property type="entry name" value="FG-GAP"/>
</dbReference>
<dbReference type="OrthoDB" id="4326934at2"/>
<dbReference type="Pfam" id="PF13517">
    <property type="entry name" value="FG-GAP_3"/>
    <property type="match status" value="1"/>
</dbReference>
<proteinExistence type="predicted"/>
<dbReference type="InterPro" id="IPR006311">
    <property type="entry name" value="TAT_signal"/>
</dbReference>
<feature type="chain" id="PRO_5002177589" description="Alpha integrin" evidence="2">
    <location>
        <begin position="31"/>
        <end position="313"/>
    </location>
</feature>
<sequence length="313" mass="33497">MINTRRALRGALTVAAVTAVMAAAAGPALASGDPAGTDRLRAATGAELRAQDGPAVETGARAAGTVQTPSFSMKAVDKQSTYLYLYFPDRQGGFEPREPVEVSFDAFADAIDVDNDRDGYSDGTWYVHKDGRLDYSWIDDDLVYHSAQVGKGWNIYSTILSPGDLGGAPEADLIGLDKDGVLWGYLAYPDGTLTSRLRIGGGWGQYTQLAGQGDLTGDGKSDIVARDTSGVLWLYQGTGDYKAPFASRTRIGGGWNVYDRLLSVGDLDADGRTDLVARQPDGDLYRYSGTGNAQAVYEKPVEIGHGFQIYNLL</sequence>
<dbReference type="HOGENOM" id="CLU_056732_0_0_11"/>
<evidence type="ECO:0000256" key="1">
    <source>
        <dbReference type="ARBA" id="ARBA00022729"/>
    </source>
</evidence>
<name>A0A0C5G3E1_9ACTN</name>
<dbReference type="KEGG" id="scw:TU94_15855"/>
<accession>A0A0C5G3E1</accession>
<dbReference type="RefSeq" id="WP_044382551.1">
    <property type="nucleotide sequence ID" value="NZ_CP010849.1"/>
</dbReference>
<dbReference type="EMBL" id="CP010849">
    <property type="protein sequence ID" value="AJP02734.1"/>
    <property type="molecule type" value="Genomic_DNA"/>
</dbReference>
<protein>
    <recommendedName>
        <fullName evidence="5">Alpha integrin</fullName>
    </recommendedName>
</protein>
<dbReference type="PROSITE" id="PS51318">
    <property type="entry name" value="TAT"/>
    <property type="match status" value="1"/>
</dbReference>
<dbReference type="Gene3D" id="2.115.10.10">
    <property type="entry name" value="Tachylectin 2"/>
    <property type="match status" value="1"/>
</dbReference>
<dbReference type="InterPro" id="IPR028994">
    <property type="entry name" value="Integrin_alpha_N"/>
</dbReference>
<dbReference type="Proteomes" id="UP000032234">
    <property type="component" value="Chromosome"/>
</dbReference>
<organism evidence="3 4">
    <name type="scientific">Streptomyces cyaneogriseus subsp. noncyanogenus</name>
    <dbReference type="NCBI Taxonomy" id="477245"/>
    <lineage>
        <taxon>Bacteria</taxon>
        <taxon>Bacillati</taxon>
        <taxon>Actinomycetota</taxon>
        <taxon>Actinomycetes</taxon>
        <taxon>Kitasatosporales</taxon>
        <taxon>Streptomycetaceae</taxon>
        <taxon>Streptomyces</taxon>
    </lineage>
</organism>
<dbReference type="AlphaFoldDB" id="A0A0C5G3E1"/>
<keyword evidence="4" id="KW-1185">Reference proteome</keyword>
<evidence type="ECO:0008006" key="5">
    <source>
        <dbReference type="Google" id="ProtNLM"/>
    </source>
</evidence>
<keyword evidence="1 2" id="KW-0732">Signal</keyword>
<dbReference type="PATRIC" id="fig|477245.3.peg.3356"/>
<gene>
    <name evidence="3" type="ORF">TU94_15855</name>
</gene>
<feature type="signal peptide" evidence="2">
    <location>
        <begin position="1"/>
        <end position="30"/>
    </location>
</feature>
<evidence type="ECO:0000313" key="3">
    <source>
        <dbReference type="EMBL" id="AJP02734.1"/>
    </source>
</evidence>
<dbReference type="STRING" id="477245.TU94_15855"/>
<evidence type="ECO:0000256" key="2">
    <source>
        <dbReference type="SAM" id="SignalP"/>
    </source>
</evidence>
<reference evidence="3 4" key="1">
    <citation type="submission" date="2015-02" db="EMBL/GenBank/DDBJ databases">
        <title>Genome sequence of thermotolerant Streptomyces cyaneogriseus subsp. Noncyanogenus NMWT1, the producer of nematocidal antibiotics nemadectin.</title>
        <authorList>
            <person name="Wang H."/>
            <person name="Li C."/>
            <person name="Xiang W."/>
            <person name="Wang X."/>
        </authorList>
    </citation>
    <scope>NUCLEOTIDE SEQUENCE [LARGE SCALE GENOMIC DNA]</scope>
    <source>
        <strain evidence="3 4">NMWT 1</strain>
    </source>
</reference>